<reference evidence="3" key="1">
    <citation type="submission" date="2019-03" db="EMBL/GenBank/DDBJ databases">
        <title>Snf2 controls pulcherriminic acid biosynthesis and connects pigmentation and antifungal activity of the yeast Metschnikowia pulcherrima.</title>
        <authorList>
            <person name="Gore-Lloyd D."/>
            <person name="Sumann I."/>
            <person name="Brachmann A.O."/>
            <person name="Schneeberger K."/>
            <person name="Ortiz-Merino R.A."/>
            <person name="Moreno-Beltran M."/>
            <person name="Schlaefli M."/>
            <person name="Kirner P."/>
            <person name="Santos Kron A."/>
            <person name="Wolfe K.H."/>
            <person name="Piel J."/>
            <person name="Ahrens C.H."/>
            <person name="Henk D."/>
            <person name="Freimoser F.M."/>
        </authorList>
    </citation>
    <scope>NUCLEOTIDE SEQUENCE [LARGE SCALE GENOMIC DNA]</scope>
    <source>
        <strain evidence="3">APC 1.2</strain>
    </source>
</reference>
<sequence>MIRVGIPAKVKPLLNWFKKHGNDMCGKTPQSIIVMEKFDRLRNLCLEDALLEDECESYKAAWDQIFVPGVKCMPPMPHEHFGCIIFCAVNDPQLHEAVHEYSDKFLRTNYLQKSVLDAVHFIKLSMSRVHLTIELSARENLPFCLLNLLEWGVKNHVKCSVEINRSKNGSGVAARPRRDSKKPARKIGK</sequence>
<feature type="region of interest" description="Disordered" evidence="1">
    <location>
        <begin position="168"/>
        <end position="189"/>
    </location>
</feature>
<evidence type="ECO:0000313" key="2">
    <source>
        <dbReference type="EMBL" id="QBM90545.1"/>
    </source>
</evidence>
<keyword evidence="3" id="KW-1185">Reference proteome</keyword>
<evidence type="ECO:0000256" key="1">
    <source>
        <dbReference type="SAM" id="MobiDB-lite"/>
    </source>
</evidence>
<organism evidence="2 3">
    <name type="scientific">Metschnikowia aff. pulcherrima</name>
    <dbReference type="NCBI Taxonomy" id="2163413"/>
    <lineage>
        <taxon>Eukaryota</taxon>
        <taxon>Fungi</taxon>
        <taxon>Dikarya</taxon>
        <taxon>Ascomycota</taxon>
        <taxon>Saccharomycotina</taxon>
        <taxon>Pichiomycetes</taxon>
        <taxon>Metschnikowiaceae</taxon>
        <taxon>Metschnikowia</taxon>
    </lineage>
</organism>
<name>A0A4P6XUL7_9ASCO</name>
<proteinExistence type="predicted"/>
<accession>A0A4P6XUL7</accession>
<protein>
    <submittedName>
        <fullName evidence="2">Uncharacterized protein</fullName>
    </submittedName>
</protein>
<dbReference type="EMBL" id="CP034461">
    <property type="protein sequence ID" value="QBM90545.1"/>
    <property type="molecule type" value="Genomic_DNA"/>
</dbReference>
<feature type="compositionally biased region" description="Basic residues" evidence="1">
    <location>
        <begin position="178"/>
        <end position="189"/>
    </location>
</feature>
<dbReference type="Proteomes" id="UP000292447">
    <property type="component" value="Chromosome VI"/>
</dbReference>
<dbReference type="AlphaFoldDB" id="A0A4P6XUL7"/>
<evidence type="ECO:0000313" key="3">
    <source>
        <dbReference type="Proteomes" id="UP000292447"/>
    </source>
</evidence>
<gene>
    <name evidence="2" type="ORF">METSCH_F01260</name>
</gene>